<evidence type="ECO:0000313" key="1">
    <source>
        <dbReference type="EMBL" id="CAH3132202.1"/>
    </source>
</evidence>
<protein>
    <submittedName>
        <fullName evidence="1">Uncharacterized protein</fullName>
    </submittedName>
</protein>
<keyword evidence="2" id="KW-1185">Reference proteome</keyword>
<proteinExistence type="predicted"/>
<evidence type="ECO:0000313" key="2">
    <source>
        <dbReference type="Proteomes" id="UP001159428"/>
    </source>
</evidence>
<dbReference type="AlphaFoldDB" id="A0AAU9WZV7"/>
<comment type="caution">
    <text evidence="1">The sequence shown here is derived from an EMBL/GenBank/DDBJ whole genome shotgun (WGS) entry which is preliminary data.</text>
</comment>
<gene>
    <name evidence="1" type="ORF">PMEA_00014555</name>
</gene>
<name>A0AAU9WZV7_9CNID</name>
<organism evidence="1 2">
    <name type="scientific">Pocillopora meandrina</name>
    <dbReference type="NCBI Taxonomy" id="46732"/>
    <lineage>
        <taxon>Eukaryota</taxon>
        <taxon>Metazoa</taxon>
        <taxon>Cnidaria</taxon>
        <taxon>Anthozoa</taxon>
        <taxon>Hexacorallia</taxon>
        <taxon>Scleractinia</taxon>
        <taxon>Astrocoeniina</taxon>
        <taxon>Pocilloporidae</taxon>
        <taxon>Pocillopora</taxon>
    </lineage>
</organism>
<reference evidence="1 2" key="1">
    <citation type="submission" date="2022-05" db="EMBL/GenBank/DDBJ databases">
        <authorList>
            <consortium name="Genoscope - CEA"/>
            <person name="William W."/>
        </authorList>
    </citation>
    <scope>NUCLEOTIDE SEQUENCE [LARGE SCALE GENOMIC DNA]</scope>
</reference>
<accession>A0AAU9WZV7</accession>
<sequence>MTEEKRVEKNFSIFEYIKSTCVKTWFDRAKMLTVFLRNPHYVISFKNFQDQLGRRSLLLQAFPTLWQDIMGCVPQRYSSPIPMCGLGFKS</sequence>
<dbReference type="Proteomes" id="UP001159428">
    <property type="component" value="Unassembled WGS sequence"/>
</dbReference>
<dbReference type="EMBL" id="CALNXJ010000026">
    <property type="protein sequence ID" value="CAH3132202.1"/>
    <property type="molecule type" value="Genomic_DNA"/>
</dbReference>